<gene>
    <name evidence="6" type="ORF">GCM10008013_20220</name>
</gene>
<evidence type="ECO:0000256" key="3">
    <source>
        <dbReference type="ARBA" id="ARBA00023163"/>
    </source>
</evidence>
<evidence type="ECO:0000256" key="4">
    <source>
        <dbReference type="SAM" id="MobiDB-lite"/>
    </source>
</evidence>
<accession>A0ABQ1YE25</accession>
<evidence type="ECO:0000256" key="2">
    <source>
        <dbReference type="ARBA" id="ARBA00023125"/>
    </source>
</evidence>
<dbReference type="PANTHER" id="PTHR30204">
    <property type="entry name" value="REDOX-CYCLING DRUG-SENSING TRANSCRIPTIONAL ACTIVATOR SOXR"/>
    <property type="match status" value="1"/>
</dbReference>
<dbReference type="Gene3D" id="1.10.1660.10">
    <property type="match status" value="1"/>
</dbReference>
<dbReference type="InterPro" id="IPR047057">
    <property type="entry name" value="MerR_fam"/>
</dbReference>
<feature type="region of interest" description="Disordered" evidence="4">
    <location>
        <begin position="145"/>
        <end position="165"/>
    </location>
</feature>
<evidence type="ECO:0000256" key="1">
    <source>
        <dbReference type="ARBA" id="ARBA00023015"/>
    </source>
</evidence>
<dbReference type="PANTHER" id="PTHR30204:SF94">
    <property type="entry name" value="HEAVY METAL-DEPENDENT TRANSCRIPTIONAL REGULATOR HI_0293-RELATED"/>
    <property type="match status" value="1"/>
</dbReference>
<dbReference type="PROSITE" id="PS50937">
    <property type="entry name" value="HTH_MERR_2"/>
    <property type="match status" value="1"/>
</dbReference>
<dbReference type="CDD" id="cd01282">
    <property type="entry name" value="HTH_MerR-like_sg3"/>
    <property type="match status" value="1"/>
</dbReference>
<sequence>MKITIDPHINVRVYNQVNPTSLETKGDAILMKIGELSKTAGVSVRSLRYYEEQGLITSTRLENGYRDYNSLMVEQVQTIQFYLSLGLTTKQIGGFLHCVMASEEAFCKEIMPVYRDKHKELSDQISLLSSIKSNLEERMAYILQQNPTMKEEANNDDPKSNRTGV</sequence>
<dbReference type="PRINTS" id="PR00040">
    <property type="entry name" value="HTHMERR"/>
</dbReference>
<keyword evidence="7" id="KW-1185">Reference proteome</keyword>
<dbReference type="PROSITE" id="PS00552">
    <property type="entry name" value="HTH_MERR_1"/>
    <property type="match status" value="1"/>
</dbReference>
<organism evidence="6 7">
    <name type="scientific">Paenibacillus segetis</name>
    <dbReference type="NCBI Taxonomy" id="1325360"/>
    <lineage>
        <taxon>Bacteria</taxon>
        <taxon>Bacillati</taxon>
        <taxon>Bacillota</taxon>
        <taxon>Bacilli</taxon>
        <taxon>Bacillales</taxon>
        <taxon>Paenibacillaceae</taxon>
        <taxon>Paenibacillus</taxon>
    </lineage>
</organism>
<keyword evidence="2" id="KW-0238">DNA-binding</keyword>
<protein>
    <submittedName>
        <fullName evidence="6">Transcriptional regulator</fullName>
    </submittedName>
</protein>
<evidence type="ECO:0000313" key="6">
    <source>
        <dbReference type="EMBL" id="GGH22002.1"/>
    </source>
</evidence>
<reference evidence="7" key="1">
    <citation type="journal article" date="2019" name="Int. J. Syst. Evol. Microbiol.">
        <title>The Global Catalogue of Microorganisms (GCM) 10K type strain sequencing project: providing services to taxonomists for standard genome sequencing and annotation.</title>
        <authorList>
            <consortium name="The Broad Institute Genomics Platform"/>
            <consortium name="The Broad Institute Genome Sequencing Center for Infectious Disease"/>
            <person name="Wu L."/>
            <person name="Ma J."/>
        </authorList>
    </citation>
    <scope>NUCLEOTIDE SEQUENCE [LARGE SCALE GENOMIC DNA]</scope>
    <source>
        <strain evidence="7">CGMCC 1.12769</strain>
    </source>
</reference>
<feature type="compositionally biased region" description="Basic and acidic residues" evidence="4">
    <location>
        <begin position="149"/>
        <end position="165"/>
    </location>
</feature>
<keyword evidence="3" id="KW-0804">Transcription</keyword>
<name>A0ABQ1YE25_9BACL</name>
<feature type="domain" description="HTH merR-type" evidence="5">
    <location>
        <begin position="30"/>
        <end position="98"/>
    </location>
</feature>
<dbReference type="Pfam" id="PF00376">
    <property type="entry name" value="MerR"/>
    <property type="match status" value="1"/>
</dbReference>
<keyword evidence="1" id="KW-0805">Transcription regulation</keyword>
<dbReference type="SUPFAM" id="SSF46955">
    <property type="entry name" value="Putative DNA-binding domain"/>
    <property type="match status" value="1"/>
</dbReference>
<dbReference type="InterPro" id="IPR000551">
    <property type="entry name" value="MerR-type_HTH_dom"/>
</dbReference>
<evidence type="ECO:0000259" key="5">
    <source>
        <dbReference type="PROSITE" id="PS50937"/>
    </source>
</evidence>
<dbReference type="InterPro" id="IPR009061">
    <property type="entry name" value="DNA-bd_dom_put_sf"/>
</dbReference>
<comment type="caution">
    <text evidence="6">The sequence shown here is derived from an EMBL/GenBank/DDBJ whole genome shotgun (WGS) entry which is preliminary data.</text>
</comment>
<dbReference type="EMBL" id="BMFT01000001">
    <property type="protein sequence ID" value="GGH22002.1"/>
    <property type="molecule type" value="Genomic_DNA"/>
</dbReference>
<proteinExistence type="predicted"/>
<dbReference type="Proteomes" id="UP000659344">
    <property type="component" value="Unassembled WGS sequence"/>
</dbReference>
<evidence type="ECO:0000313" key="7">
    <source>
        <dbReference type="Proteomes" id="UP000659344"/>
    </source>
</evidence>
<dbReference type="SMART" id="SM00422">
    <property type="entry name" value="HTH_MERR"/>
    <property type="match status" value="1"/>
</dbReference>